<evidence type="ECO:0000256" key="1">
    <source>
        <dbReference type="SAM" id="MobiDB-lite"/>
    </source>
</evidence>
<sequence>MSSSDTTRGSRPAEAAIAVAAGTCASPTSKRNEPPGTSQSPAPAATRRATSSPSSPPSSAARGS</sequence>
<reference evidence="2 3" key="1">
    <citation type="submission" date="2023-12" db="EMBL/GenBank/DDBJ databases">
        <title>Blastococcus brunescens sp. nov., an actonobacterium isolated from sandstone collected in sahara desert.</title>
        <authorList>
            <person name="Gtari M."/>
            <person name="Ghodhbane F."/>
        </authorList>
    </citation>
    <scope>NUCLEOTIDE SEQUENCE [LARGE SCALE GENOMIC DNA]</scope>
    <source>
        <strain evidence="2 3">BMG 8361</strain>
    </source>
</reference>
<dbReference type="Proteomes" id="UP001324287">
    <property type="component" value="Chromosome"/>
</dbReference>
<gene>
    <name evidence="2" type="ORF">U6N30_23320</name>
</gene>
<feature type="region of interest" description="Disordered" evidence="1">
    <location>
        <begin position="1"/>
        <end position="64"/>
    </location>
</feature>
<feature type="compositionally biased region" description="Low complexity" evidence="1">
    <location>
        <begin position="40"/>
        <end position="64"/>
    </location>
</feature>
<accession>A0ABZ1AW59</accession>
<organism evidence="2 3">
    <name type="scientific">Blastococcus brunescens</name>
    <dbReference type="NCBI Taxonomy" id="1564165"/>
    <lineage>
        <taxon>Bacteria</taxon>
        <taxon>Bacillati</taxon>
        <taxon>Actinomycetota</taxon>
        <taxon>Actinomycetes</taxon>
        <taxon>Geodermatophilales</taxon>
        <taxon>Geodermatophilaceae</taxon>
        <taxon>Blastococcus</taxon>
    </lineage>
</organism>
<evidence type="ECO:0000313" key="3">
    <source>
        <dbReference type="Proteomes" id="UP001324287"/>
    </source>
</evidence>
<protein>
    <submittedName>
        <fullName evidence="2">Uncharacterized protein</fullName>
    </submittedName>
</protein>
<dbReference type="EMBL" id="CP141261">
    <property type="protein sequence ID" value="WRL62797.1"/>
    <property type="molecule type" value="Genomic_DNA"/>
</dbReference>
<keyword evidence="3" id="KW-1185">Reference proteome</keyword>
<dbReference type="RefSeq" id="WP_324274146.1">
    <property type="nucleotide sequence ID" value="NZ_CP141261.1"/>
</dbReference>
<feature type="compositionally biased region" description="Polar residues" evidence="1">
    <location>
        <begin position="25"/>
        <end position="39"/>
    </location>
</feature>
<proteinExistence type="predicted"/>
<evidence type="ECO:0000313" key="2">
    <source>
        <dbReference type="EMBL" id="WRL62797.1"/>
    </source>
</evidence>
<name>A0ABZ1AW59_9ACTN</name>